<feature type="region of interest" description="Disordered" evidence="1">
    <location>
        <begin position="1"/>
        <end position="91"/>
    </location>
</feature>
<dbReference type="AlphaFoldDB" id="A0A8T8SET7"/>
<comment type="caution">
    <text evidence="2">The sequence shown here is derived from an EMBL/GenBank/DDBJ whole genome shotgun (WGS) entry which is preliminary data.</text>
</comment>
<sequence>MPNLNGGLEATSGVSFSDRMDVGSMPGVSTLPDTGPEPAAPPAGNERAGSGDGAKRKRSCIVLVTPDGSPESSDAGDSWDTPTSRGIGMDEDGMDEKQMAVQDHRDDAMNAVVDFGEKLGSPPTNEEKNAVVEKIKEWLDILRKYIGLSDDTMALTHTHLDKFLSIRRTTDPKEYALFALGAMYKASREVGHPDHLGEFGDTVAYEFEMYAGGDWPAADIEAAALEIDRNLTAAGNLSADERQDADAADKIAALRATVSGLWAEVSAQTVANMGRITKALGWGDGVLAEACAILGRMEQHLDGNGHAWKWTRYGHAAVVIAAEDFDRTTDVVAKLAKRVKVAKRVAELVDCSVRTLRDDAGDMRRELGIEGDGENE</sequence>
<name>A0A8T8SET7_9BASI</name>
<dbReference type="EMBL" id="LWDF02001462">
    <property type="protein sequence ID" value="KAE8238658.1"/>
    <property type="molecule type" value="Genomic_DNA"/>
</dbReference>
<protein>
    <submittedName>
        <fullName evidence="2">Uncharacterized protein</fullName>
    </submittedName>
</protein>
<dbReference type="CDD" id="cd00043">
    <property type="entry name" value="CYCLIN_SF"/>
    <property type="match status" value="1"/>
</dbReference>
<accession>A0A8T8SET7</accession>
<evidence type="ECO:0000313" key="2">
    <source>
        <dbReference type="EMBL" id="KAE8238658.1"/>
    </source>
</evidence>
<evidence type="ECO:0000313" key="3">
    <source>
        <dbReference type="Proteomes" id="UP000077521"/>
    </source>
</evidence>
<evidence type="ECO:0000256" key="1">
    <source>
        <dbReference type="SAM" id="MobiDB-lite"/>
    </source>
</evidence>
<reference evidence="2" key="1">
    <citation type="submission" date="2016-04" db="EMBL/GenBank/DDBJ databases">
        <authorList>
            <person name="Nguyen H.D."/>
            <person name="Samba Siva P."/>
            <person name="Cullis J."/>
            <person name="Levesque C.A."/>
            <person name="Hambleton S."/>
        </authorList>
    </citation>
    <scope>NUCLEOTIDE SEQUENCE</scope>
    <source>
        <strain evidence="2">DAOMC 236416</strain>
    </source>
</reference>
<proteinExistence type="predicted"/>
<dbReference type="Proteomes" id="UP000077521">
    <property type="component" value="Unassembled WGS sequence"/>
</dbReference>
<gene>
    <name evidence="2" type="ORF">A4X13_0g8427</name>
</gene>
<reference evidence="2" key="2">
    <citation type="journal article" date="2019" name="IMA Fungus">
        <title>Genome sequencing and comparison of five Tilletia species to identify candidate genes for the detection of regulated species infecting wheat.</title>
        <authorList>
            <person name="Nguyen H.D.T."/>
            <person name="Sultana T."/>
            <person name="Kesanakurti P."/>
            <person name="Hambleton S."/>
        </authorList>
    </citation>
    <scope>NUCLEOTIDE SEQUENCE</scope>
    <source>
        <strain evidence="2">DAOMC 236416</strain>
    </source>
</reference>
<keyword evidence="3" id="KW-1185">Reference proteome</keyword>
<organism evidence="2 3">
    <name type="scientific">Tilletia indica</name>
    <dbReference type="NCBI Taxonomy" id="43049"/>
    <lineage>
        <taxon>Eukaryota</taxon>
        <taxon>Fungi</taxon>
        <taxon>Dikarya</taxon>
        <taxon>Basidiomycota</taxon>
        <taxon>Ustilaginomycotina</taxon>
        <taxon>Exobasidiomycetes</taxon>
        <taxon>Tilletiales</taxon>
        <taxon>Tilletiaceae</taxon>
        <taxon>Tilletia</taxon>
    </lineage>
</organism>